<feature type="domain" description="Thiamine phosphate synthase/TenI" evidence="3">
    <location>
        <begin position="10"/>
        <end position="191"/>
    </location>
</feature>
<dbReference type="AlphaFoldDB" id="A0A916ZGD6"/>
<evidence type="ECO:0000313" key="4">
    <source>
        <dbReference type="EMBL" id="GGD95075.1"/>
    </source>
</evidence>
<dbReference type="NCBIfam" id="NF005080">
    <property type="entry name" value="PRK06512.1"/>
    <property type="match status" value="1"/>
</dbReference>
<dbReference type="PANTHER" id="PTHR20857:SF22">
    <property type="entry name" value="THIAZOLE TAUTOMERASE"/>
    <property type="match status" value="1"/>
</dbReference>
<evidence type="ECO:0000256" key="2">
    <source>
        <dbReference type="ARBA" id="ARBA00022977"/>
    </source>
</evidence>
<dbReference type="PANTHER" id="PTHR20857">
    <property type="entry name" value="THIAMINE-PHOSPHATE PYROPHOSPHORYLASE"/>
    <property type="match status" value="1"/>
</dbReference>
<dbReference type="RefSeq" id="WP_188907287.1">
    <property type="nucleotide sequence ID" value="NZ_BMIQ01000001.1"/>
</dbReference>
<keyword evidence="5" id="KW-1185">Reference proteome</keyword>
<keyword evidence="2" id="KW-0784">Thiamine biosynthesis</keyword>
<reference evidence="4" key="2">
    <citation type="submission" date="2020-09" db="EMBL/GenBank/DDBJ databases">
        <authorList>
            <person name="Sun Q."/>
            <person name="Zhou Y."/>
        </authorList>
    </citation>
    <scope>NUCLEOTIDE SEQUENCE</scope>
    <source>
        <strain evidence="4">CGMCC 1.15367</strain>
    </source>
</reference>
<evidence type="ECO:0000313" key="5">
    <source>
        <dbReference type="Proteomes" id="UP000644699"/>
    </source>
</evidence>
<evidence type="ECO:0000259" key="3">
    <source>
        <dbReference type="Pfam" id="PF02581"/>
    </source>
</evidence>
<evidence type="ECO:0000256" key="1">
    <source>
        <dbReference type="ARBA" id="ARBA00004948"/>
    </source>
</evidence>
<dbReference type="Proteomes" id="UP000644699">
    <property type="component" value="Unassembled WGS sequence"/>
</dbReference>
<dbReference type="GO" id="GO:0004789">
    <property type="term" value="F:thiamine-phosphate diphosphorylase activity"/>
    <property type="evidence" value="ECO:0007669"/>
    <property type="project" value="TreeGrafter"/>
</dbReference>
<sequence>MRQDFARPRLVLITTPLADPAGAAAALRAALGAGDVASVIVDPAGRSEAEFQPFAEAAVAACREYEVAVMVAGDTRVAGRAKADGFHLVGDDLEALREAVERFAPRAMVGASGFTTRHEALEAGELLPDYILFGAFGADRAAGPRPEDLELAEWWAEIVEVPCIVLGGGDVETLGEAVRSGAEFVALSAAVFADPAPAAVAAKVERANRLIDEVSEGLTA</sequence>
<comment type="pathway">
    <text evidence="1">Cofactor biosynthesis; thiamine diphosphate biosynthesis.</text>
</comment>
<dbReference type="InterPro" id="IPR036206">
    <property type="entry name" value="ThiamineP_synth_sf"/>
</dbReference>
<dbReference type="GO" id="GO:0005737">
    <property type="term" value="C:cytoplasm"/>
    <property type="evidence" value="ECO:0007669"/>
    <property type="project" value="TreeGrafter"/>
</dbReference>
<name>A0A916ZGD6_9HYPH</name>
<comment type="caution">
    <text evidence="4">The sequence shown here is derived from an EMBL/GenBank/DDBJ whole genome shotgun (WGS) entry which is preliminary data.</text>
</comment>
<dbReference type="EMBL" id="BMIQ01000001">
    <property type="protein sequence ID" value="GGD95075.1"/>
    <property type="molecule type" value="Genomic_DNA"/>
</dbReference>
<organism evidence="4 5">
    <name type="scientific">Aureimonas endophytica</name>
    <dbReference type="NCBI Taxonomy" id="2027858"/>
    <lineage>
        <taxon>Bacteria</taxon>
        <taxon>Pseudomonadati</taxon>
        <taxon>Pseudomonadota</taxon>
        <taxon>Alphaproteobacteria</taxon>
        <taxon>Hyphomicrobiales</taxon>
        <taxon>Aurantimonadaceae</taxon>
        <taxon>Aureimonas</taxon>
    </lineage>
</organism>
<protein>
    <submittedName>
        <fullName evidence="4">Thiamine phosphate synthase</fullName>
    </submittedName>
</protein>
<dbReference type="Gene3D" id="3.20.20.70">
    <property type="entry name" value="Aldolase class I"/>
    <property type="match status" value="1"/>
</dbReference>
<dbReference type="GO" id="GO:0009228">
    <property type="term" value="P:thiamine biosynthetic process"/>
    <property type="evidence" value="ECO:0007669"/>
    <property type="project" value="UniProtKB-KW"/>
</dbReference>
<reference evidence="4" key="1">
    <citation type="journal article" date="2014" name="Int. J. Syst. Evol. Microbiol.">
        <title>Complete genome sequence of Corynebacterium casei LMG S-19264T (=DSM 44701T), isolated from a smear-ripened cheese.</title>
        <authorList>
            <consortium name="US DOE Joint Genome Institute (JGI-PGF)"/>
            <person name="Walter F."/>
            <person name="Albersmeier A."/>
            <person name="Kalinowski J."/>
            <person name="Ruckert C."/>
        </authorList>
    </citation>
    <scope>NUCLEOTIDE SEQUENCE</scope>
    <source>
        <strain evidence="4">CGMCC 1.15367</strain>
    </source>
</reference>
<proteinExistence type="predicted"/>
<dbReference type="CDD" id="cd00564">
    <property type="entry name" value="TMP_TenI"/>
    <property type="match status" value="1"/>
</dbReference>
<dbReference type="Pfam" id="PF02581">
    <property type="entry name" value="TMP-TENI"/>
    <property type="match status" value="1"/>
</dbReference>
<dbReference type="InterPro" id="IPR013785">
    <property type="entry name" value="Aldolase_TIM"/>
</dbReference>
<accession>A0A916ZGD6</accession>
<gene>
    <name evidence="4" type="primary">thiE2</name>
    <name evidence="4" type="ORF">GCM10011390_12280</name>
</gene>
<dbReference type="SUPFAM" id="SSF51391">
    <property type="entry name" value="Thiamin phosphate synthase"/>
    <property type="match status" value="1"/>
</dbReference>
<dbReference type="InterPro" id="IPR022998">
    <property type="entry name" value="ThiamineP_synth_TenI"/>
</dbReference>